<feature type="transmembrane region" description="Helical" evidence="5">
    <location>
        <begin position="349"/>
        <end position="367"/>
    </location>
</feature>
<name>A0ABS2Q8J3_9BACL</name>
<organism evidence="7 8">
    <name type="scientific">Sporolactobacillus spathodeae</name>
    <dbReference type="NCBI Taxonomy" id="1465502"/>
    <lineage>
        <taxon>Bacteria</taxon>
        <taxon>Bacillati</taxon>
        <taxon>Bacillota</taxon>
        <taxon>Bacilli</taxon>
        <taxon>Bacillales</taxon>
        <taxon>Sporolactobacillaceae</taxon>
        <taxon>Sporolactobacillus</taxon>
    </lineage>
</organism>
<dbReference type="EMBL" id="JAFBEV010000006">
    <property type="protein sequence ID" value="MBM7657489.1"/>
    <property type="molecule type" value="Genomic_DNA"/>
</dbReference>
<evidence type="ECO:0000256" key="2">
    <source>
        <dbReference type="ARBA" id="ARBA00022692"/>
    </source>
</evidence>
<feature type="transmembrane region" description="Helical" evidence="5">
    <location>
        <begin position="312"/>
        <end position="337"/>
    </location>
</feature>
<evidence type="ECO:0000259" key="6">
    <source>
        <dbReference type="Pfam" id="PF04932"/>
    </source>
</evidence>
<feature type="transmembrane region" description="Helical" evidence="5">
    <location>
        <begin position="167"/>
        <end position="187"/>
    </location>
</feature>
<gene>
    <name evidence="7" type="ORF">JOC27_000938</name>
</gene>
<keyword evidence="3 5" id="KW-1133">Transmembrane helix</keyword>
<comment type="subcellular location">
    <subcellularLocation>
        <location evidence="1">Membrane</location>
        <topology evidence="1">Multi-pass membrane protein</topology>
    </subcellularLocation>
</comment>
<dbReference type="PANTHER" id="PTHR37422">
    <property type="entry name" value="TEICHURONIC ACID BIOSYNTHESIS PROTEIN TUAE"/>
    <property type="match status" value="1"/>
</dbReference>
<keyword evidence="7" id="KW-0436">Ligase</keyword>
<dbReference type="PANTHER" id="PTHR37422:SF13">
    <property type="entry name" value="LIPOPOLYSACCHARIDE BIOSYNTHESIS PROTEIN PA4999-RELATED"/>
    <property type="match status" value="1"/>
</dbReference>
<accession>A0ABS2Q8J3</accession>
<dbReference type="Proteomes" id="UP000823201">
    <property type="component" value="Unassembled WGS sequence"/>
</dbReference>
<sequence>MNAIYKNIILNIKKQPLVWAFVLIYVLPPVGMAWLLAFGVMHVIHMLKSKEKWTFDPVGMLFMLTAIAAAGSALTSWKLLNFLSVPMIAAFYGIYLYLFHHIERLRLRRYLWVVIFGGLYEVISDKVFAVINHFIKIPDVISFFTGNLLLGFTKYDRLFGSAYNPNYACYLLILSLSFLLVEILRVIRLRNTQAVRRMLLMLVVIDFGIYQTGSRAGFIIMLVLHLMFLLLYNKWAFAGFTGLTVLLLPFIFHWMPRSSSTEMSFSTRLDIWKNSIYVFWQHPLFGATPLGFPDAYEQFASSSQSHPHNLFLAVFASSGVICGLFFTALILLSAYYLIRSFIQDKRHRYRATLFLFALPTIIEYGIMDFTLSSPQVMLVVLALSAFWINYLRQKGWLKSVHSILMPQLFHRFKAKAENKKSPALALTAHIQMAKKAESLEKY</sequence>
<evidence type="ECO:0000256" key="1">
    <source>
        <dbReference type="ARBA" id="ARBA00004141"/>
    </source>
</evidence>
<reference evidence="7 8" key="1">
    <citation type="submission" date="2021-01" db="EMBL/GenBank/DDBJ databases">
        <title>Genomic Encyclopedia of Type Strains, Phase IV (KMG-IV): sequencing the most valuable type-strain genomes for metagenomic binning, comparative biology and taxonomic classification.</title>
        <authorList>
            <person name="Goeker M."/>
        </authorList>
    </citation>
    <scope>NUCLEOTIDE SEQUENCE [LARGE SCALE GENOMIC DNA]</scope>
    <source>
        <strain evidence="7 8">DSM 100968</strain>
    </source>
</reference>
<feature type="transmembrane region" description="Helical" evidence="5">
    <location>
        <begin position="373"/>
        <end position="391"/>
    </location>
</feature>
<dbReference type="Pfam" id="PF04932">
    <property type="entry name" value="Wzy_C"/>
    <property type="match status" value="1"/>
</dbReference>
<feature type="transmembrane region" description="Helical" evidence="5">
    <location>
        <begin position="199"/>
        <end position="229"/>
    </location>
</feature>
<dbReference type="GO" id="GO:0016874">
    <property type="term" value="F:ligase activity"/>
    <property type="evidence" value="ECO:0007669"/>
    <property type="project" value="UniProtKB-KW"/>
</dbReference>
<keyword evidence="4 5" id="KW-0472">Membrane</keyword>
<dbReference type="RefSeq" id="WP_205005833.1">
    <property type="nucleotide sequence ID" value="NZ_CBCRXA010000014.1"/>
</dbReference>
<evidence type="ECO:0000313" key="7">
    <source>
        <dbReference type="EMBL" id="MBM7657489.1"/>
    </source>
</evidence>
<evidence type="ECO:0000256" key="5">
    <source>
        <dbReference type="SAM" id="Phobius"/>
    </source>
</evidence>
<feature type="domain" description="O-antigen ligase-related" evidence="6">
    <location>
        <begin position="202"/>
        <end position="326"/>
    </location>
</feature>
<keyword evidence="8" id="KW-1185">Reference proteome</keyword>
<feature type="transmembrane region" description="Helical" evidence="5">
    <location>
        <begin position="79"/>
        <end position="98"/>
    </location>
</feature>
<proteinExistence type="predicted"/>
<feature type="transmembrane region" description="Helical" evidence="5">
    <location>
        <begin position="17"/>
        <end position="41"/>
    </location>
</feature>
<feature type="transmembrane region" description="Helical" evidence="5">
    <location>
        <begin position="235"/>
        <end position="255"/>
    </location>
</feature>
<feature type="transmembrane region" description="Helical" evidence="5">
    <location>
        <begin position="53"/>
        <end position="73"/>
    </location>
</feature>
<evidence type="ECO:0000256" key="4">
    <source>
        <dbReference type="ARBA" id="ARBA00023136"/>
    </source>
</evidence>
<dbReference type="InterPro" id="IPR051533">
    <property type="entry name" value="WaaL-like"/>
</dbReference>
<dbReference type="InterPro" id="IPR007016">
    <property type="entry name" value="O-antigen_ligase-rel_domated"/>
</dbReference>
<evidence type="ECO:0000313" key="8">
    <source>
        <dbReference type="Proteomes" id="UP000823201"/>
    </source>
</evidence>
<protein>
    <submittedName>
        <fullName evidence="7">O-antigen ligase</fullName>
    </submittedName>
</protein>
<evidence type="ECO:0000256" key="3">
    <source>
        <dbReference type="ARBA" id="ARBA00022989"/>
    </source>
</evidence>
<comment type="caution">
    <text evidence="7">The sequence shown here is derived from an EMBL/GenBank/DDBJ whole genome shotgun (WGS) entry which is preliminary data.</text>
</comment>
<keyword evidence="2 5" id="KW-0812">Transmembrane</keyword>